<feature type="signal peptide" evidence="1">
    <location>
        <begin position="1"/>
        <end position="20"/>
    </location>
</feature>
<dbReference type="OMA" id="GAMETIS"/>
<evidence type="ECO:0000256" key="1">
    <source>
        <dbReference type="SAM" id="SignalP"/>
    </source>
</evidence>
<organism evidence="4 5">
    <name type="scientific">Magnaporthiopsis poae (strain ATCC 64411 / 73-15)</name>
    <name type="common">Kentucky bluegrass fungus</name>
    <name type="synonym">Magnaporthe poae</name>
    <dbReference type="NCBI Taxonomy" id="644358"/>
    <lineage>
        <taxon>Eukaryota</taxon>
        <taxon>Fungi</taxon>
        <taxon>Dikarya</taxon>
        <taxon>Ascomycota</taxon>
        <taxon>Pezizomycotina</taxon>
        <taxon>Sordariomycetes</taxon>
        <taxon>Sordariomycetidae</taxon>
        <taxon>Magnaporthales</taxon>
        <taxon>Magnaporthaceae</taxon>
        <taxon>Magnaporthiopsis</taxon>
    </lineage>
</organism>
<protein>
    <recommendedName>
        <fullName evidence="2">DUF7580 domain-containing protein</fullName>
    </recommendedName>
</protein>
<dbReference type="STRING" id="644358.A0A0C4DVR9"/>
<dbReference type="EMBL" id="ADBL01000965">
    <property type="status" value="NOT_ANNOTATED_CDS"/>
    <property type="molecule type" value="Genomic_DNA"/>
</dbReference>
<keyword evidence="5" id="KW-1185">Reference proteome</keyword>
<dbReference type="EnsemblFungi" id="MAPG_04080T0">
    <property type="protein sequence ID" value="MAPG_04080T0"/>
    <property type="gene ID" value="MAPG_04080"/>
</dbReference>
<proteinExistence type="predicted"/>
<gene>
    <name evidence="3" type="ORF">MAPG_04080</name>
</gene>
<reference evidence="4" key="5">
    <citation type="submission" date="2015-06" db="UniProtKB">
        <authorList>
            <consortium name="EnsemblFungi"/>
        </authorList>
    </citation>
    <scope>IDENTIFICATION</scope>
    <source>
        <strain evidence="4">ATCC 64411</strain>
    </source>
</reference>
<reference evidence="3" key="1">
    <citation type="submission" date="2010-05" db="EMBL/GenBank/DDBJ databases">
        <title>The Genome Sequence of Magnaporthe poae strain ATCC 64411.</title>
        <authorList>
            <consortium name="The Broad Institute Genome Sequencing Platform"/>
            <consortium name="Broad Institute Genome Sequencing Center for Infectious Disease"/>
            <person name="Ma L.-J."/>
            <person name="Dead R."/>
            <person name="Young S."/>
            <person name="Zeng Q."/>
            <person name="Koehrsen M."/>
            <person name="Alvarado L."/>
            <person name="Berlin A."/>
            <person name="Chapman S.B."/>
            <person name="Chen Z."/>
            <person name="Freedman E."/>
            <person name="Gellesch M."/>
            <person name="Goldberg J."/>
            <person name="Griggs A."/>
            <person name="Gujja S."/>
            <person name="Heilman E.R."/>
            <person name="Heiman D."/>
            <person name="Hepburn T."/>
            <person name="Howarth C."/>
            <person name="Jen D."/>
            <person name="Larson L."/>
            <person name="Mehta T."/>
            <person name="Neiman D."/>
            <person name="Pearson M."/>
            <person name="Roberts A."/>
            <person name="Saif S."/>
            <person name="Shea T."/>
            <person name="Shenoy N."/>
            <person name="Sisk P."/>
            <person name="Stolte C."/>
            <person name="Sykes S."/>
            <person name="Walk T."/>
            <person name="White J."/>
            <person name="Yandava C."/>
            <person name="Haas B."/>
            <person name="Nusbaum C."/>
            <person name="Birren B."/>
        </authorList>
    </citation>
    <scope>NUCLEOTIDE SEQUENCE</scope>
    <source>
        <strain evidence="3">ATCC 64411</strain>
    </source>
</reference>
<dbReference type="OrthoDB" id="3565018at2759"/>
<feature type="domain" description="DUF7580" evidence="2">
    <location>
        <begin position="425"/>
        <end position="597"/>
    </location>
</feature>
<dbReference type="VEuPathDB" id="FungiDB:MAPG_04080"/>
<reference evidence="4" key="4">
    <citation type="journal article" date="2015" name="G3 (Bethesda)">
        <title>Genome sequences of three phytopathogenic species of the Magnaporthaceae family of fungi.</title>
        <authorList>
            <person name="Okagaki L.H."/>
            <person name="Nunes C.C."/>
            <person name="Sailsbery J."/>
            <person name="Clay B."/>
            <person name="Brown D."/>
            <person name="John T."/>
            <person name="Oh Y."/>
            <person name="Young N."/>
            <person name="Fitzgerald M."/>
            <person name="Haas B.J."/>
            <person name="Zeng Q."/>
            <person name="Young S."/>
            <person name="Adiconis X."/>
            <person name="Fan L."/>
            <person name="Levin J.Z."/>
            <person name="Mitchell T.K."/>
            <person name="Okubara P.A."/>
            <person name="Farman M.L."/>
            <person name="Kohn L.M."/>
            <person name="Birren B."/>
            <person name="Ma L.-J."/>
            <person name="Dean R.A."/>
        </authorList>
    </citation>
    <scope>NUCLEOTIDE SEQUENCE</scope>
    <source>
        <strain evidence="4">ATCC 64411 / 73-15</strain>
    </source>
</reference>
<dbReference type="InterPro" id="IPR056002">
    <property type="entry name" value="DUF7580"/>
</dbReference>
<dbReference type="AlphaFoldDB" id="A0A0C4DVR9"/>
<dbReference type="Pfam" id="PF24476">
    <property type="entry name" value="DUF7580"/>
    <property type="match status" value="1"/>
</dbReference>
<reference evidence="3" key="3">
    <citation type="submission" date="2011-03" db="EMBL/GenBank/DDBJ databases">
        <title>Annotation of Magnaporthe poae ATCC 64411.</title>
        <authorList>
            <person name="Ma L.-J."/>
            <person name="Dead R."/>
            <person name="Young S.K."/>
            <person name="Zeng Q."/>
            <person name="Gargeya S."/>
            <person name="Fitzgerald M."/>
            <person name="Haas B."/>
            <person name="Abouelleil A."/>
            <person name="Alvarado L."/>
            <person name="Arachchi H.M."/>
            <person name="Berlin A."/>
            <person name="Brown A."/>
            <person name="Chapman S.B."/>
            <person name="Chen Z."/>
            <person name="Dunbar C."/>
            <person name="Freedman E."/>
            <person name="Gearin G."/>
            <person name="Gellesch M."/>
            <person name="Goldberg J."/>
            <person name="Griggs A."/>
            <person name="Gujja S."/>
            <person name="Heiman D."/>
            <person name="Howarth C."/>
            <person name="Larson L."/>
            <person name="Lui A."/>
            <person name="MacDonald P.J.P."/>
            <person name="Mehta T."/>
            <person name="Montmayeur A."/>
            <person name="Murphy C."/>
            <person name="Neiman D."/>
            <person name="Pearson M."/>
            <person name="Priest M."/>
            <person name="Roberts A."/>
            <person name="Saif S."/>
            <person name="Shea T."/>
            <person name="Shenoy N."/>
            <person name="Sisk P."/>
            <person name="Stolte C."/>
            <person name="Sykes S."/>
            <person name="Yandava C."/>
            <person name="Wortman J."/>
            <person name="Nusbaum C."/>
            <person name="Birren B."/>
        </authorList>
    </citation>
    <scope>NUCLEOTIDE SEQUENCE</scope>
    <source>
        <strain evidence="3">ATCC 64411</strain>
    </source>
</reference>
<keyword evidence="1" id="KW-0732">Signal</keyword>
<dbReference type="Proteomes" id="UP000011715">
    <property type="component" value="Unassembled WGS sequence"/>
</dbReference>
<dbReference type="EMBL" id="GL876968">
    <property type="protein sequence ID" value="KLU85048.1"/>
    <property type="molecule type" value="Genomic_DNA"/>
</dbReference>
<sequence length="619" mass="67803">MSGFEIAGVVLGAFPIAVSALDGYRRVARKAKLYVTIRAEHTKCEKELKFHELALKRHLRQLLLPIVSDNDRVSLLLAHPAGEGWKDARISRCLEERLGDSYETYLGYVVCMGETLEKLKTALAFDCDAVQEKLDTPAVSASMAGLKGALSKENGTFQLYKLKFANGESIRRRLFDELADFQAKLEQLLDSSDKDADLVQKMAVARRASAVDTALCNFWRTATAFFRALAAACLCQCRDRHAAELLLQYRVAGTGGEKPGFHVRFTTEVKSSAGASTGSTWKVCETRIVEGDDGELVKKSVVMLDKTTISLPGHRKPVPKAKAAPKAAIRSMTQASGLQKPRARFLNQPPSVLSTSPSPDPLRPISTLCESLADPGYSSCHGYLRLPNDDRRYYVFSVAQHDYVPTFVTLAQIINGDVKPPPTRTQRCVIALIVASSFLQLQDSPWLPSTHKTHSLDKTSIVFHKDSASPHVFPLDQPHIRRPFAALAAAPASQASSIPSSFYSCSLPRLGITLLELCFSCSLESQPCRARYPPVDSEHLSAVYDNAAAHEWLEHVTGEAGIDYSAAVAWCLLGHKVTPADRWREAMLREVIAPLQRCLDYLLGTGVPTIAPALGSAAQ</sequence>
<dbReference type="eggNOG" id="ENOG502SJ7D">
    <property type="taxonomic scope" value="Eukaryota"/>
</dbReference>
<evidence type="ECO:0000259" key="2">
    <source>
        <dbReference type="Pfam" id="PF24476"/>
    </source>
</evidence>
<dbReference type="PANTHER" id="PTHR35186:SF4">
    <property type="entry name" value="PRION-INHIBITION AND PROPAGATION HELO DOMAIN-CONTAINING PROTEIN"/>
    <property type="match status" value="1"/>
</dbReference>
<reference evidence="5" key="2">
    <citation type="submission" date="2010-05" db="EMBL/GenBank/DDBJ databases">
        <title>The genome sequence of Magnaporthe poae strain ATCC 64411.</title>
        <authorList>
            <person name="Ma L.-J."/>
            <person name="Dead R."/>
            <person name="Young S."/>
            <person name="Zeng Q."/>
            <person name="Koehrsen M."/>
            <person name="Alvarado L."/>
            <person name="Berlin A."/>
            <person name="Chapman S.B."/>
            <person name="Chen Z."/>
            <person name="Freedman E."/>
            <person name="Gellesch M."/>
            <person name="Goldberg J."/>
            <person name="Griggs A."/>
            <person name="Gujja S."/>
            <person name="Heilman E.R."/>
            <person name="Heiman D."/>
            <person name="Hepburn T."/>
            <person name="Howarth C."/>
            <person name="Jen D."/>
            <person name="Larson L."/>
            <person name="Mehta T."/>
            <person name="Neiman D."/>
            <person name="Pearson M."/>
            <person name="Roberts A."/>
            <person name="Saif S."/>
            <person name="Shea T."/>
            <person name="Shenoy N."/>
            <person name="Sisk P."/>
            <person name="Stolte C."/>
            <person name="Sykes S."/>
            <person name="Walk T."/>
            <person name="White J."/>
            <person name="Yandava C."/>
            <person name="Haas B."/>
            <person name="Nusbaum C."/>
            <person name="Birren B."/>
        </authorList>
    </citation>
    <scope>NUCLEOTIDE SEQUENCE [LARGE SCALE GENOMIC DNA]</scope>
    <source>
        <strain evidence="5">ATCC 64411 / 73-15</strain>
    </source>
</reference>
<evidence type="ECO:0000313" key="5">
    <source>
        <dbReference type="Proteomes" id="UP000011715"/>
    </source>
</evidence>
<name>A0A0C4DVR9_MAGP6</name>
<accession>A0A0C4DVR9</accession>
<feature type="chain" id="PRO_5009385465" description="DUF7580 domain-containing protein" evidence="1">
    <location>
        <begin position="21"/>
        <end position="619"/>
    </location>
</feature>
<evidence type="ECO:0000313" key="4">
    <source>
        <dbReference type="EnsemblFungi" id="MAPG_04080T0"/>
    </source>
</evidence>
<dbReference type="PANTHER" id="PTHR35186">
    <property type="entry name" value="ANK_REP_REGION DOMAIN-CONTAINING PROTEIN"/>
    <property type="match status" value="1"/>
</dbReference>
<evidence type="ECO:0000313" key="3">
    <source>
        <dbReference type="EMBL" id="KLU85048.1"/>
    </source>
</evidence>